<gene>
    <name evidence="4" type="ORF">GQN54_13095</name>
</gene>
<dbReference type="Pfam" id="PF00583">
    <property type="entry name" value="Acetyltransf_1"/>
    <property type="match status" value="1"/>
</dbReference>
<dbReference type="PANTHER" id="PTHR42919">
    <property type="entry name" value="N-ALPHA-ACETYLTRANSFERASE"/>
    <property type="match status" value="1"/>
</dbReference>
<dbReference type="Gene3D" id="3.40.630.30">
    <property type="match status" value="1"/>
</dbReference>
<keyword evidence="5" id="KW-1185">Reference proteome</keyword>
<dbReference type="PANTHER" id="PTHR42919:SF8">
    <property type="entry name" value="N-ALPHA-ACETYLTRANSFERASE 50"/>
    <property type="match status" value="1"/>
</dbReference>
<evidence type="ECO:0000256" key="1">
    <source>
        <dbReference type="ARBA" id="ARBA00022679"/>
    </source>
</evidence>
<evidence type="ECO:0000313" key="5">
    <source>
        <dbReference type="Proteomes" id="UP000470771"/>
    </source>
</evidence>
<keyword evidence="2" id="KW-0012">Acyltransferase</keyword>
<feature type="domain" description="N-acetyltransferase" evidence="3">
    <location>
        <begin position="11"/>
        <end position="180"/>
    </location>
</feature>
<dbReference type="RefSeq" id="WP_160634007.1">
    <property type="nucleotide sequence ID" value="NZ_WWNE01000012.1"/>
</dbReference>
<dbReference type="Proteomes" id="UP000470771">
    <property type="component" value="Unassembled WGS sequence"/>
</dbReference>
<dbReference type="GO" id="GO:0016747">
    <property type="term" value="F:acyltransferase activity, transferring groups other than amino-acyl groups"/>
    <property type="evidence" value="ECO:0007669"/>
    <property type="project" value="InterPro"/>
</dbReference>
<dbReference type="AlphaFoldDB" id="A0A6N9NK38"/>
<sequence length="180" mass="20957">MAILQHSVPDLFIRKATCIDSSILMRLAKITFTESHGHSAPKVDIAEYIKNNYTIEQIEKELEEANNNYYLLFIGHKAIGFSKICINIPHNSVDSINIAKLERLYVLKDYHGLSYGYQLFNFNLELCKKCRQDGIWLNVWVENSKALEFYKKIGFRKIGEYSFKISSTHSNPNHQLYLNF</sequence>
<dbReference type="CDD" id="cd04301">
    <property type="entry name" value="NAT_SF"/>
    <property type="match status" value="1"/>
</dbReference>
<comment type="caution">
    <text evidence="4">The sequence shown here is derived from an EMBL/GenBank/DDBJ whole genome shotgun (WGS) entry which is preliminary data.</text>
</comment>
<organism evidence="4 5">
    <name type="scientific">Acidiluteibacter ferrifornacis</name>
    <dbReference type="NCBI Taxonomy" id="2692424"/>
    <lineage>
        <taxon>Bacteria</taxon>
        <taxon>Pseudomonadati</taxon>
        <taxon>Bacteroidota</taxon>
        <taxon>Flavobacteriia</taxon>
        <taxon>Flavobacteriales</taxon>
        <taxon>Cryomorphaceae</taxon>
        <taxon>Acidiluteibacter</taxon>
    </lineage>
</organism>
<evidence type="ECO:0000313" key="4">
    <source>
        <dbReference type="EMBL" id="NBG67058.1"/>
    </source>
</evidence>
<dbReference type="SUPFAM" id="SSF55729">
    <property type="entry name" value="Acyl-CoA N-acyltransferases (Nat)"/>
    <property type="match status" value="1"/>
</dbReference>
<evidence type="ECO:0000259" key="3">
    <source>
        <dbReference type="PROSITE" id="PS51186"/>
    </source>
</evidence>
<keyword evidence="1 4" id="KW-0808">Transferase</keyword>
<dbReference type="InterPro" id="IPR016181">
    <property type="entry name" value="Acyl_CoA_acyltransferase"/>
</dbReference>
<dbReference type="EMBL" id="WWNE01000012">
    <property type="protein sequence ID" value="NBG67058.1"/>
    <property type="molecule type" value="Genomic_DNA"/>
</dbReference>
<accession>A0A6N9NK38</accession>
<dbReference type="InterPro" id="IPR000182">
    <property type="entry name" value="GNAT_dom"/>
</dbReference>
<evidence type="ECO:0000256" key="2">
    <source>
        <dbReference type="ARBA" id="ARBA00023315"/>
    </source>
</evidence>
<proteinExistence type="predicted"/>
<protein>
    <submittedName>
        <fullName evidence="4">GNAT family N-acetyltransferase</fullName>
    </submittedName>
</protein>
<reference evidence="4 5" key="1">
    <citation type="submission" date="2019-12" db="EMBL/GenBank/DDBJ databases">
        <authorList>
            <person name="Zhao J."/>
        </authorList>
    </citation>
    <scope>NUCLEOTIDE SEQUENCE [LARGE SCALE GENOMIC DNA]</scope>
    <source>
        <strain evidence="4 5">S-15</strain>
    </source>
</reference>
<dbReference type="PROSITE" id="PS51186">
    <property type="entry name" value="GNAT"/>
    <property type="match status" value="1"/>
</dbReference>
<name>A0A6N9NK38_9FLAO</name>
<dbReference type="InterPro" id="IPR051556">
    <property type="entry name" value="N-term/lysine_N-AcTrnsfr"/>
</dbReference>